<dbReference type="PANTHER" id="PTHR37691:SF1">
    <property type="entry name" value="BLR3518 PROTEIN"/>
    <property type="match status" value="1"/>
</dbReference>
<feature type="signal peptide" evidence="2">
    <location>
        <begin position="1"/>
        <end position="22"/>
    </location>
</feature>
<evidence type="ECO:0000313" key="3">
    <source>
        <dbReference type="EMBL" id="PQO40555.1"/>
    </source>
</evidence>
<dbReference type="EMBL" id="PUHY01000001">
    <property type="protein sequence ID" value="PQO40555.1"/>
    <property type="molecule type" value="Genomic_DNA"/>
</dbReference>
<dbReference type="PANTHER" id="PTHR37691">
    <property type="entry name" value="BLR3518 PROTEIN"/>
    <property type="match status" value="1"/>
</dbReference>
<evidence type="ECO:0000256" key="1">
    <source>
        <dbReference type="SAM" id="MobiDB-lite"/>
    </source>
</evidence>
<dbReference type="RefSeq" id="WP_105327791.1">
    <property type="nucleotide sequence ID" value="NZ_PUHY01000001.1"/>
</dbReference>
<proteinExistence type="predicted"/>
<dbReference type="Pfam" id="PF02635">
    <property type="entry name" value="DsrE"/>
    <property type="match status" value="1"/>
</dbReference>
<dbReference type="SUPFAM" id="SSF75169">
    <property type="entry name" value="DsrEFH-like"/>
    <property type="match status" value="1"/>
</dbReference>
<sequence length="344" mass="37236">MFRLLVAALVISSVGWCSSVDAQGFRGGRGGGPGGGPGRGPGGGHGPDARQAEDMEVFHYLLENHTKIERTVKELPNGVETLTESDDPKVAAKIKEHVHWMEVRIEKTNPIRRRDPLFAEIFRHTDKIKMNVEKTKSGVKVTETSDDPYVVKLIQAHAMVVSKFVNDGFQEAMKNHPVPGKDGAVKTETVFPAIQGHGGVYQLPTATQQPRPGTKIMVDVTASSDPDKLNPAIEKVARYVNIYAGAGKEKVDANIALVFHGGATLDVLNEAVYNAEFKTEKNPNLELLRDLHHAGVEMYVCGQTLSAKGKSPDDVVVFVDTAVSAFTASVNLQADGYAYVPLAK</sequence>
<dbReference type="InterPro" id="IPR027396">
    <property type="entry name" value="DsrEFH-like"/>
</dbReference>
<dbReference type="Gene3D" id="3.40.1260.10">
    <property type="entry name" value="DsrEFH-like"/>
    <property type="match status" value="1"/>
</dbReference>
<evidence type="ECO:0000313" key="4">
    <source>
        <dbReference type="Proteomes" id="UP000238322"/>
    </source>
</evidence>
<evidence type="ECO:0000256" key="2">
    <source>
        <dbReference type="SAM" id="SignalP"/>
    </source>
</evidence>
<reference evidence="3 4" key="1">
    <citation type="submission" date="2018-02" db="EMBL/GenBank/DDBJ databases">
        <title>Comparative genomes isolates from brazilian mangrove.</title>
        <authorList>
            <person name="Araujo J.E."/>
            <person name="Taketani R.G."/>
            <person name="Silva M.C.P."/>
            <person name="Loureco M.V."/>
            <person name="Andreote F.D."/>
        </authorList>
    </citation>
    <scope>NUCLEOTIDE SEQUENCE [LARGE SCALE GENOMIC DNA]</scope>
    <source>
        <strain evidence="3 4">Hex-1 MGV</strain>
    </source>
</reference>
<protein>
    <submittedName>
        <fullName evidence="3">Uncharacterized protein</fullName>
    </submittedName>
</protein>
<dbReference type="AlphaFoldDB" id="A0A2S8G7X4"/>
<feature type="compositionally biased region" description="Gly residues" evidence="1">
    <location>
        <begin position="27"/>
        <end position="46"/>
    </location>
</feature>
<organism evidence="3 4">
    <name type="scientific">Blastopirellula marina</name>
    <dbReference type="NCBI Taxonomy" id="124"/>
    <lineage>
        <taxon>Bacteria</taxon>
        <taxon>Pseudomonadati</taxon>
        <taxon>Planctomycetota</taxon>
        <taxon>Planctomycetia</taxon>
        <taxon>Pirellulales</taxon>
        <taxon>Pirellulaceae</taxon>
        <taxon>Blastopirellula</taxon>
    </lineage>
</organism>
<comment type="caution">
    <text evidence="3">The sequence shown here is derived from an EMBL/GenBank/DDBJ whole genome shotgun (WGS) entry which is preliminary data.</text>
</comment>
<name>A0A2S8G7X4_9BACT</name>
<keyword evidence="2" id="KW-0732">Signal</keyword>
<dbReference type="Proteomes" id="UP000238322">
    <property type="component" value="Unassembled WGS sequence"/>
</dbReference>
<dbReference type="InterPro" id="IPR003787">
    <property type="entry name" value="Sulphur_relay_DsrE/F-like"/>
</dbReference>
<feature type="chain" id="PRO_5015392425" evidence="2">
    <location>
        <begin position="23"/>
        <end position="344"/>
    </location>
</feature>
<feature type="region of interest" description="Disordered" evidence="1">
    <location>
        <begin position="27"/>
        <end position="50"/>
    </location>
</feature>
<accession>A0A2S8G7X4</accession>
<dbReference type="OrthoDB" id="254108at2"/>
<gene>
    <name evidence="3" type="ORF">C5Y83_01095</name>
</gene>